<dbReference type="PANTHER" id="PTHR43491">
    <property type="entry name" value="UDP-N-ACETYL-D-MANNOSAMINE DEHYDROGENASE"/>
    <property type="match status" value="1"/>
</dbReference>
<name>A0A9Q4GJG3_9CORY</name>
<dbReference type="GO" id="GO:0000271">
    <property type="term" value="P:polysaccharide biosynthetic process"/>
    <property type="evidence" value="ECO:0007669"/>
    <property type="project" value="InterPro"/>
</dbReference>
<evidence type="ECO:0000313" key="7">
    <source>
        <dbReference type="Proteomes" id="UP001071478"/>
    </source>
</evidence>
<comment type="similarity">
    <text evidence="3">Belongs to the UDP-glucose/GDP-mannose dehydrogenase family.</text>
</comment>
<dbReference type="Proteomes" id="UP001081709">
    <property type="component" value="Unassembled WGS sequence"/>
</dbReference>
<dbReference type="InterPro" id="IPR001732">
    <property type="entry name" value="UDP-Glc/GDP-Man_DH_N"/>
</dbReference>
<sequence length="415" mass="45727">MSRYEVTVVGLGYIGLSTALVFAHSGYVVAGYDIDETKLDGIRKGRLPFEEPGLDELLEENLRTGRLVPVSALPESEFYIVAVPTPVTEGNEADLTQVYESVSNIADVAPSNSIIIVESTIPPGTIRKLMSFLESAYSGRAGKPSSAPALAHIPERVLPGRMLEEMTENNRVIGADSKEVADRCRSLYRKTTRGRIELCDSITAESCKLVENSYRDVNIAFANEISMLMSEMEVDFTRVIELANMHPRVNILHPGPGVGGHCIAVDPWFLINLLPSRAKLLRTAREVNDYKSEWCVARIRQIVQENGYQYLAIMGITFKPDVDDLRGSPSTGIAALLSQMSEIEELYVIDPHVNKLPDELARLDNVHLVKCLPGLANLLVVGTVPHREFAPLLASGIFDSEHFYDTGSFVQVLKG</sequence>
<dbReference type="InterPro" id="IPR014026">
    <property type="entry name" value="UDP-Glc/GDP-Man_DH_dimer"/>
</dbReference>
<keyword evidence="2" id="KW-0520">NAD</keyword>
<dbReference type="InterPro" id="IPR036220">
    <property type="entry name" value="UDP-Glc/GDP-Man_DH_C_sf"/>
</dbReference>
<dbReference type="EMBL" id="JAPMKU010000007">
    <property type="protein sequence ID" value="MCX7469386.1"/>
    <property type="molecule type" value="Genomic_DNA"/>
</dbReference>
<evidence type="ECO:0000256" key="1">
    <source>
        <dbReference type="ARBA" id="ARBA00023002"/>
    </source>
</evidence>
<dbReference type="Gene3D" id="3.40.50.720">
    <property type="entry name" value="NAD(P)-binding Rossmann-like Domain"/>
    <property type="match status" value="2"/>
</dbReference>
<keyword evidence="8" id="KW-1185">Reference proteome</keyword>
<dbReference type="EMBL" id="JAPMKV010000009">
    <property type="protein sequence ID" value="MCX7445789.1"/>
    <property type="molecule type" value="Genomic_DNA"/>
</dbReference>
<dbReference type="Pfam" id="PF03720">
    <property type="entry name" value="UDPG_MGDP_dh_C"/>
    <property type="match status" value="1"/>
</dbReference>
<dbReference type="PIRSF" id="PIRSF500136">
    <property type="entry name" value="UDP_ManNAc_DH"/>
    <property type="match status" value="1"/>
</dbReference>
<dbReference type="GO" id="GO:0016628">
    <property type="term" value="F:oxidoreductase activity, acting on the CH-CH group of donors, NAD or NADP as acceptor"/>
    <property type="evidence" value="ECO:0007669"/>
    <property type="project" value="InterPro"/>
</dbReference>
<dbReference type="Pfam" id="PF03721">
    <property type="entry name" value="UDPG_MGDP_dh_N"/>
    <property type="match status" value="1"/>
</dbReference>
<dbReference type="SUPFAM" id="SSF48179">
    <property type="entry name" value="6-phosphogluconate dehydrogenase C-terminal domain-like"/>
    <property type="match status" value="1"/>
</dbReference>
<evidence type="ECO:0000259" key="4">
    <source>
        <dbReference type="SMART" id="SM00984"/>
    </source>
</evidence>
<evidence type="ECO:0000313" key="5">
    <source>
        <dbReference type="EMBL" id="MCX7445789.1"/>
    </source>
</evidence>
<accession>A0A9Q4GJG3</accession>
<dbReference type="RefSeq" id="WP_200253263.1">
    <property type="nucleotide sequence ID" value="NZ_JAENIQ020000007.1"/>
</dbReference>
<dbReference type="InterPro" id="IPR036291">
    <property type="entry name" value="NAD(P)-bd_dom_sf"/>
</dbReference>
<keyword evidence="1" id="KW-0560">Oxidoreductase</keyword>
<dbReference type="AlphaFoldDB" id="A0A9Q4GJG3"/>
<reference evidence="6" key="1">
    <citation type="submission" date="2022-11" db="EMBL/GenBank/DDBJ databases">
        <title>Corynebacterium sp. isolated from Penguins.</title>
        <authorList>
            <person name="Sedlar K."/>
            <person name="Svec P."/>
        </authorList>
    </citation>
    <scope>NUCLEOTIDE SEQUENCE</scope>
    <source>
        <strain evidence="5">P7003</strain>
        <strain evidence="6">P7374</strain>
    </source>
</reference>
<dbReference type="NCBIfam" id="TIGR03026">
    <property type="entry name" value="NDP-sugDHase"/>
    <property type="match status" value="1"/>
</dbReference>
<dbReference type="InterPro" id="IPR017476">
    <property type="entry name" value="UDP-Glc/GDP-Man"/>
</dbReference>
<protein>
    <submittedName>
        <fullName evidence="6">Nucleotide sugar dehydrogenase</fullName>
    </submittedName>
</protein>
<gene>
    <name evidence="5" type="ORF">OS125_11155</name>
    <name evidence="6" type="ORF">OS129_10965</name>
</gene>
<dbReference type="PANTHER" id="PTHR43491:SF1">
    <property type="entry name" value="UDP-N-ACETYL-D-MANNOSAMINE DEHYDROGENASE"/>
    <property type="match status" value="1"/>
</dbReference>
<dbReference type="GO" id="GO:0016616">
    <property type="term" value="F:oxidoreductase activity, acting on the CH-OH group of donors, NAD or NADP as acceptor"/>
    <property type="evidence" value="ECO:0007669"/>
    <property type="project" value="InterPro"/>
</dbReference>
<dbReference type="InterPro" id="IPR028359">
    <property type="entry name" value="UDP_ManNAc/GlcNAc_DH"/>
</dbReference>
<evidence type="ECO:0000313" key="6">
    <source>
        <dbReference type="EMBL" id="MCX7469386.1"/>
    </source>
</evidence>
<dbReference type="SMART" id="SM00984">
    <property type="entry name" value="UDPG_MGDP_dh_C"/>
    <property type="match status" value="1"/>
</dbReference>
<dbReference type="SUPFAM" id="SSF51735">
    <property type="entry name" value="NAD(P)-binding Rossmann-fold domains"/>
    <property type="match status" value="1"/>
</dbReference>
<dbReference type="InterPro" id="IPR014027">
    <property type="entry name" value="UDP-Glc/GDP-Man_DH_C"/>
</dbReference>
<dbReference type="PIRSF" id="PIRSF000124">
    <property type="entry name" value="UDPglc_GDPman_dh"/>
    <property type="match status" value="1"/>
</dbReference>
<feature type="domain" description="UDP-glucose/GDP-mannose dehydrogenase C-terminal" evidence="4">
    <location>
        <begin position="312"/>
        <end position="406"/>
    </location>
</feature>
<dbReference type="GO" id="GO:0051287">
    <property type="term" value="F:NAD binding"/>
    <property type="evidence" value="ECO:0007669"/>
    <property type="project" value="InterPro"/>
</dbReference>
<dbReference type="SUPFAM" id="SSF52413">
    <property type="entry name" value="UDP-glucose/GDP-mannose dehydrogenase C-terminal domain"/>
    <property type="match status" value="1"/>
</dbReference>
<evidence type="ECO:0000256" key="2">
    <source>
        <dbReference type="ARBA" id="ARBA00023027"/>
    </source>
</evidence>
<organism evidence="6 7">
    <name type="scientific">Corynebacterium pygosceleis</name>
    <dbReference type="NCBI Taxonomy" id="2800406"/>
    <lineage>
        <taxon>Bacteria</taxon>
        <taxon>Bacillati</taxon>
        <taxon>Actinomycetota</taxon>
        <taxon>Actinomycetes</taxon>
        <taxon>Mycobacteriales</taxon>
        <taxon>Corynebacteriaceae</taxon>
        <taxon>Corynebacterium</taxon>
    </lineage>
</organism>
<comment type="caution">
    <text evidence="6">The sequence shown here is derived from an EMBL/GenBank/DDBJ whole genome shotgun (WGS) entry which is preliminary data.</text>
</comment>
<evidence type="ECO:0000256" key="3">
    <source>
        <dbReference type="PIRNR" id="PIRNR000124"/>
    </source>
</evidence>
<dbReference type="Proteomes" id="UP001071478">
    <property type="component" value="Unassembled WGS sequence"/>
</dbReference>
<dbReference type="InterPro" id="IPR008927">
    <property type="entry name" value="6-PGluconate_DH-like_C_sf"/>
</dbReference>
<proteinExistence type="inferred from homology"/>
<evidence type="ECO:0000313" key="8">
    <source>
        <dbReference type="Proteomes" id="UP001081709"/>
    </source>
</evidence>
<dbReference type="Pfam" id="PF00984">
    <property type="entry name" value="UDPG_MGDP_dh"/>
    <property type="match status" value="1"/>
</dbReference>